<feature type="region of interest" description="Disordered" evidence="7">
    <location>
        <begin position="578"/>
        <end position="599"/>
    </location>
</feature>
<dbReference type="Pfam" id="PF22062">
    <property type="entry name" value="OB_DPOA2"/>
    <property type="match status" value="1"/>
</dbReference>
<comment type="caution">
    <text evidence="10">The sequence shown here is derived from an EMBL/GenBank/DDBJ whole genome shotgun (WGS) entry which is preliminary data.</text>
</comment>
<protein>
    <recommendedName>
        <fullName evidence="3 6">DNA polymerase alpha subunit B</fullName>
    </recommendedName>
</protein>
<reference evidence="10" key="1">
    <citation type="submission" date="2014-01" db="EMBL/GenBank/DDBJ databases">
        <title>The genome of the white-rot fungus Pycnoporus cinnabarinus: a basidiomycete model with a versatile arsenal for lignocellulosic biomass breakdown.</title>
        <authorList>
            <person name="Levasseur A."/>
            <person name="Lomascolo A."/>
            <person name="Ruiz-Duenas F.J."/>
            <person name="Uzan E."/>
            <person name="Piumi F."/>
            <person name="Kues U."/>
            <person name="Ram A.F.J."/>
            <person name="Murat C."/>
            <person name="Haon M."/>
            <person name="Benoit I."/>
            <person name="Arfi Y."/>
            <person name="Chevret D."/>
            <person name="Drula E."/>
            <person name="Kwon M.J."/>
            <person name="Gouret P."/>
            <person name="Lesage-Meessen L."/>
            <person name="Lombard V."/>
            <person name="Mariette J."/>
            <person name="Noirot C."/>
            <person name="Park J."/>
            <person name="Patyshakuliyeva A."/>
            <person name="Wieneger R.A.B."/>
            <person name="Wosten H.A.B."/>
            <person name="Martin F."/>
            <person name="Coutinho P.M."/>
            <person name="de Vries R."/>
            <person name="Martinez A.T."/>
            <person name="Klopp C."/>
            <person name="Pontarotti P."/>
            <person name="Henrissat B."/>
            <person name="Record E."/>
        </authorList>
    </citation>
    <scope>NUCLEOTIDE SEQUENCE [LARGE SCALE GENOMIC DNA]</scope>
    <source>
        <strain evidence="10">BRFM137</strain>
    </source>
</reference>
<dbReference type="PANTHER" id="PTHR23061:SF12">
    <property type="entry name" value="DNA POLYMERASE ALPHA SUBUNIT B"/>
    <property type="match status" value="1"/>
</dbReference>
<sequence length="599" mass="66063">MSAELQQLHAELEHYFGDDLDDNVMAECVKVCQMHNLTGERLFYKWEAIRFNRGPAQFSLKDLQEVKAQLSRELAKNNAAKKLTGGHLTGPQSRQFGIPQVRGGRVGFGAVRGMPVKQMRPQDGFDLSRVQESKYPIAGQSRVTFVGPSMDEGSRKKRAYRYMYEKVSERSEVLDDRIDHIGELVKAYYDIDELGDPSAVTDEDVVVVGRIVPDAETSASAMKLNQASLMLESSRMMGSGARVPLRFDPGLNVRRGPQGVGGQGLFPGAIVALKGKNGGGGSFVASEILSLPPLDPPSESHVKSETGDTRFSMFIASGPFTSDADLTYKPLQSLVAKLVADKPAVILLIGPFVDAWHPSVKSGDVDVPPRDMFRTEVIDRLREVLDASPGSLVLLLPSTRDILTDHAVFPQCELPRMLCDDPRIRLLPNPSRFTINGVHIAASSVDILFHLRKEEYFQRAGETEPLLVAPASDAPDAMANLCRHILQQRSFYPIFPAPLELAHEVNLDVTHSDLLYLCPQDENDDDEEGRTDPSRARCAPDVLITPSRLKHFTKVVDSTVAINPGWLTKSTYAVLEYAGHSSPGPAKDRTKVEIRRLES</sequence>
<comment type="subcellular location">
    <subcellularLocation>
        <location evidence="1 6">Nucleus</location>
    </subcellularLocation>
</comment>
<evidence type="ECO:0000259" key="8">
    <source>
        <dbReference type="Pfam" id="PF04042"/>
    </source>
</evidence>
<evidence type="ECO:0000256" key="4">
    <source>
        <dbReference type="ARBA" id="ARBA00022705"/>
    </source>
</evidence>
<proteinExistence type="inferred from homology"/>
<evidence type="ECO:0000256" key="3">
    <source>
        <dbReference type="ARBA" id="ARBA00018596"/>
    </source>
</evidence>
<dbReference type="EMBL" id="CCBP010000263">
    <property type="protein sequence ID" value="CDO75324.1"/>
    <property type="molecule type" value="Genomic_DNA"/>
</dbReference>
<feature type="compositionally biased region" description="Basic and acidic residues" evidence="7">
    <location>
        <begin position="586"/>
        <end position="599"/>
    </location>
</feature>
<name>A0A060ST15_PYCCI</name>
<dbReference type="OMA" id="PFLDIEH"/>
<feature type="domain" description="DNA polymerase alpha/delta/epsilon subunit B" evidence="8">
    <location>
        <begin position="314"/>
        <end position="554"/>
    </location>
</feature>
<dbReference type="PIRSF" id="PIRSF018300">
    <property type="entry name" value="DNA_pol_alph_2"/>
    <property type="match status" value="1"/>
</dbReference>
<gene>
    <name evidence="10" type="ORF">BN946_scf184848.g1</name>
</gene>
<keyword evidence="5 6" id="KW-0539">Nucleus</keyword>
<dbReference type="GO" id="GO:0003677">
    <property type="term" value="F:DNA binding"/>
    <property type="evidence" value="ECO:0007669"/>
    <property type="project" value="InterPro"/>
</dbReference>
<evidence type="ECO:0000256" key="2">
    <source>
        <dbReference type="ARBA" id="ARBA00007299"/>
    </source>
</evidence>
<feature type="domain" description="DNA polymerase alpha subunit B OB" evidence="9">
    <location>
        <begin position="171"/>
        <end position="290"/>
    </location>
</feature>
<evidence type="ECO:0000313" key="10">
    <source>
        <dbReference type="EMBL" id="CDO75324.1"/>
    </source>
</evidence>
<organism evidence="10 11">
    <name type="scientific">Pycnoporus cinnabarinus</name>
    <name type="common">Cinnabar-red polypore</name>
    <name type="synonym">Trametes cinnabarina</name>
    <dbReference type="NCBI Taxonomy" id="5643"/>
    <lineage>
        <taxon>Eukaryota</taxon>
        <taxon>Fungi</taxon>
        <taxon>Dikarya</taxon>
        <taxon>Basidiomycota</taxon>
        <taxon>Agaricomycotina</taxon>
        <taxon>Agaricomycetes</taxon>
        <taxon>Polyporales</taxon>
        <taxon>Polyporaceae</taxon>
        <taxon>Trametes</taxon>
    </lineage>
</organism>
<comment type="similarity">
    <text evidence="2 6">Belongs to the DNA polymerase alpha subunit B family.</text>
</comment>
<comment type="function">
    <text evidence="6">Accessory subunit of the DNA polymerase alpha complex (also known as the alpha DNA polymerase-primase complex) which plays an essential role in the initiation of DNA synthesis.</text>
</comment>
<dbReference type="OrthoDB" id="336885at2759"/>
<dbReference type="AlphaFoldDB" id="A0A060ST15"/>
<dbReference type="Proteomes" id="UP000029665">
    <property type="component" value="Unassembled WGS sequence"/>
</dbReference>
<keyword evidence="11" id="KW-1185">Reference proteome</keyword>
<keyword evidence="4 6" id="KW-0235">DNA replication</keyword>
<dbReference type="PANTHER" id="PTHR23061">
    <property type="entry name" value="DNA POLYMERASE 2 ALPHA 70 KDA SUBUNIT"/>
    <property type="match status" value="1"/>
</dbReference>
<dbReference type="GO" id="GO:0006270">
    <property type="term" value="P:DNA replication initiation"/>
    <property type="evidence" value="ECO:0007669"/>
    <property type="project" value="TreeGrafter"/>
</dbReference>
<evidence type="ECO:0000256" key="6">
    <source>
        <dbReference type="PIRNR" id="PIRNR018300"/>
    </source>
</evidence>
<evidence type="ECO:0000256" key="7">
    <source>
        <dbReference type="SAM" id="MobiDB-lite"/>
    </source>
</evidence>
<dbReference type="HOGENOM" id="CLU_014923_2_1_1"/>
<dbReference type="Pfam" id="PF04042">
    <property type="entry name" value="DNA_pol_E_B"/>
    <property type="match status" value="1"/>
</dbReference>
<evidence type="ECO:0000256" key="1">
    <source>
        <dbReference type="ARBA" id="ARBA00004123"/>
    </source>
</evidence>
<dbReference type="InterPro" id="IPR016722">
    <property type="entry name" value="DNA_pol_alpha_bsu"/>
</dbReference>
<dbReference type="GO" id="GO:0005658">
    <property type="term" value="C:alpha DNA polymerase:primase complex"/>
    <property type="evidence" value="ECO:0007669"/>
    <property type="project" value="TreeGrafter"/>
</dbReference>
<dbReference type="InterPro" id="IPR007185">
    <property type="entry name" value="DNA_pol_a/d/e_bsu"/>
</dbReference>
<dbReference type="Gene3D" id="3.60.21.60">
    <property type="match status" value="2"/>
</dbReference>
<evidence type="ECO:0000313" key="11">
    <source>
        <dbReference type="Proteomes" id="UP000029665"/>
    </source>
</evidence>
<evidence type="ECO:0000256" key="5">
    <source>
        <dbReference type="ARBA" id="ARBA00023242"/>
    </source>
</evidence>
<evidence type="ECO:0000259" key="9">
    <source>
        <dbReference type="Pfam" id="PF22062"/>
    </source>
</evidence>
<dbReference type="InterPro" id="IPR054300">
    <property type="entry name" value="OB_DPOA2"/>
</dbReference>
<accession>A0A060ST15</accession>
<dbReference type="STRING" id="5643.A0A060ST15"/>